<dbReference type="VEuPathDB" id="FungiDB:AMAG_08344"/>
<protein>
    <recommendedName>
        <fullName evidence="2">ZPR1 jelly-roll domain-containing protein</fullName>
    </recommendedName>
</protein>
<dbReference type="Proteomes" id="UP000054350">
    <property type="component" value="Unassembled WGS sequence"/>
</dbReference>
<accession>A0A0L0SKU8</accession>
<sequence>MGQHAQSLTSHVTTRRGIDLGHQEAQRLIDELETLYAMSRSEWLAADPVASLLCAQLGYEDTAELEDALNGEFADFLAMLPTVDLDRRAPQPGAPVELYFRIHPEPPREQWACTRLEYKVEEPKQLWNVLLKSPYARVEIEALGLEICADGRKRTDTVWNYLSGAALDLGMHVQSNRGMTDDATDKTVAVIEGLAALRDVDEHWTMIVVDPSGMSRFTDMERVTVIENYVDIGSHVDRDDDEVEAKKPAEESSAPQEGGASAADEKVDDAPLASPSARAAAAPADEPSESHDAKE</sequence>
<gene>
    <name evidence="3" type="ORF">AMAG_08344</name>
</gene>
<evidence type="ECO:0000313" key="3">
    <source>
        <dbReference type="EMBL" id="KNE63191.1"/>
    </source>
</evidence>
<dbReference type="eggNOG" id="ENOG502S2ZA">
    <property type="taxonomic scope" value="Eukaryota"/>
</dbReference>
<feature type="compositionally biased region" description="Low complexity" evidence="1">
    <location>
        <begin position="270"/>
        <end position="285"/>
    </location>
</feature>
<keyword evidence="4" id="KW-1185">Reference proteome</keyword>
<proteinExistence type="predicted"/>
<name>A0A0L0SKU8_ALLM3</name>
<evidence type="ECO:0000259" key="2">
    <source>
        <dbReference type="Pfam" id="PF22794"/>
    </source>
</evidence>
<dbReference type="EMBL" id="GG745341">
    <property type="protein sequence ID" value="KNE63191.1"/>
    <property type="molecule type" value="Genomic_DNA"/>
</dbReference>
<dbReference type="AlphaFoldDB" id="A0A0L0SKU8"/>
<reference evidence="4" key="2">
    <citation type="submission" date="2009-11" db="EMBL/GenBank/DDBJ databases">
        <title>The Genome Sequence of Allomyces macrogynus strain ATCC 38327.</title>
        <authorList>
            <consortium name="The Broad Institute Genome Sequencing Platform"/>
            <person name="Russ C."/>
            <person name="Cuomo C."/>
            <person name="Shea T."/>
            <person name="Young S.K."/>
            <person name="Zeng Q."/>
            <person name="Koehrsen M."/>
            <person name="Haas B."/>
            <person name="Borodovsky M."/>
            <person name="Guigo R."/>
            <person name="Alvarado L."/>
            <person name="Berlin A."/>
            <person name="Borenstein D."/>
            <person name="Chen Z."/>
            <person name="Engels R."/>
            <person name="Freedman E."/>
            <person name="Gellesch M."/>
            <person name="Goldberg J."/>
            <person name="Griggs A."/>
            <person name="Gujja S."/>
            <person name="Heiman D."/>
            <person name="Hepburn T."/>
            <person name="Howarth C."/>
            <person name="Jen D."/>
            <person name="Larson L."/>
            <person name="Lewis B."/>
            <person name="Mehta T."/>
            <person name="Park D."/>
            <person name="Pearson M."/>
            <person name="Roberts A."/>
            <person name="Saif S."/>
            <person name="Shenoy N."/>
            <person name="Sisk P."/>
            <person name="Stolte C."/>
            <person name="Sykes S."/>
            <person name="Walk T."/>
            <person name="White J."/>
            <person name="Yandava C."/>
            <person name="Burger G."/>
            <person name="Gray M.W."/>
            <person name="Holland P.W.H."/>
            <person name="King N."/>
            <person name="Lang F.B.F."/>
            <person name="Roger A.J."/>
            <person name="Ruiz-Trillo I."/>
            <person name="Lander E."/>
            <person name="Nusbaum C."/>
        </authorList>
    </citation>
    <scope>NUCLEOTIDE SEQUENCE [LARGE SCALE GENOMIC DNA]</scope>
    <source>
        <strain evidence="4">ATCC 38327</strain>
    </source>
</reference>
<evidence type="ECO:0000256" key="1">
    <source>
        <dbReference type="SAM" id="MobiDB-lite"/>
    </source>
</evidence>
<dbReference type="InterPro" id="IPR056180">
    <property type="entry name" value="ZPR1_jr_dom"/>
</dbReference>
<dbReference type="InterPro" id="IPR042451">
    <property type="entry name" value="ZPR1_A/B_dom"/>
</dbReference>
<dbReference type="Pfam" id="PF22794">
    <property type="entry name" value="jr-ZPR1"/>
    <property type="match status" value="1"/>
</dbReference>
<feature type="region of interest" description="Disordered" evidence="1">
    <location>
        <begin position="235"/>
        <end position="295"/>
    </location>
</feature>
<reference evidence="3 4" key="1">
    <citation type="submission" date="2009-11" db="EMBL/GenBank/DDBJ databases">
        <title>Annotation of Allomyces macrogynus ATCC 38327.</title>
        <authorList>
            <consortium name="The Broad Institute Genome Sequencing Platform"/>
            <person name="Russ C."/>
            <person name="Cuomo C."/>
            <person name="Burger G."/>
            <person name="Gray M.W."/>
            <person name="Holland P.W.H."/>
            <person name="King N."/>
            <person name="Lang F.B.F."/>
            <person name="Roger A.J."/>
            <person name="Ruiz-Trillo I."/>
            <person name="Young S.K."/>
            <person name="Zeng Q."/>
            <person name="Gargeya S."/>
            <person name="Fitzgerald M."/>
            <person name="Haas B."/>
            <person name="Abouelleil A."/>
            <person name="Alvarado L."/>
            <person name="Arachchi H.M."/>
            <person name="Berlin A."/>
            <person name="Chapman S.B."/>
            <person name="Gearin G."/>
            <person name="Goldberg J."/>
            <person name="Griggs A."/>
            <person name="Gujja S."/>
            <person name="Hansen M."/>
            <person name="Heiman D."/>
            <person name="Howarth C."/>
            <person name="Larimer J."/>
            <person name="Lui A."/>
            <person name="MacDonald P.J.P."/>
            <person name="McCowen C."/>
            <person name="Montmayeur A."/>
            <person name="Murphy C."/>
            <person name="Neiman D."/>
            <person name="Pearson M."/>
            <person name="Priest M."/>
            <person name="Roberts A."/>
            <person name="Saif S."/>
            <person name="Shea T."/>
            <person name="Sisk P."/>
            <person name="Stolte C."/>
            <person name="Sykes S."/>
            <person name="Wortman J."/>
            <person name="Nusbaum C."/>
            <person name="Birren B."/>
        </authorList>
    </citation>
    <scope>NUCLEOTIDE SEQUENCE [LARGE SCALE GENOMIC DNA]</scope>
    <source>
        <strain evidence="3 4">ATCC 38327</strain>
    </source>
</reference>
<dbReference type="Gene3D" id="2.60.120.1040">
    <property type="entry name" value="ZPR1, A/B domain"/>
    <property type="match status" value="1"/>
</dbReference>
<feature type="domain" description="ZPR1 jelly-roll" evidence="2">
    <location>
        <begin position="129"/>
        <end position="216"/>
    </location>
</feature>
<dbReference type="OrthoDB" id="308464at2759"/>
<feature type="compositionally biased region" description="Basic and acidic residues" evidence="1">
    <location>
        <begin position="235"/>
        <end position="250"/>
    </location>
</feature>
<organism evidence="3 4">
    <name type="scientific">Allomyces macrogynus (strain ATCC 38327)</name>
    <name type="common">Allomyces javanicus var. macrogynus</name>
    <dbReference type="NCBI Taxonomy" id="578462"/>
    <lineage>
        <taxon>Eukaryota</taxon>
        <taxon>Fungi</taxon>
        <taxon>Fungi incertae sedis</taxon>
        <taxon>Blastocladiomycota</taxon>
        <taxon>Blastocladiomycetes</taxon>
        <taxon>Blastocladiales</taxon>
        <taxon>Blastocladiaceae</taxon>
        <taxon>Allomyces</taxon>
    </lineage>
</organism>
<evidence type="ECO:0000313" key="4">
    <source>
        <dbReference type="Proteomes" id="UP000054350"/>
    </source>
</evidence>